<organism evidence="8 9">
    <name type="scientific">Vibrio atlanticus</name>
    <dbReference type="NCBI Taxonomy" id="693153"/>
    <lineage>
        <taxon>Bacteria</taxon>
        <taxon>Pseudomonadati</taxon>
        <taxon>Pseudomonadota</taxon>
        <taxon>Gammaproteobacteria</taxon>
        <taxon>Vibrionales</taxon>
        <taxon>Vibrionaceae</taxon>
        <taxon>Vibrio</taxon>
    </lineage>
</organism>
<keyword evidence="4 7" id="KW-0732">Signal</keyword>
<reference evidence="8 9" key="1">
    <citation type="submission" date="2024-06" db="EMBL/GenBank/DDBJ databases">
        <authorList>
            <person name="Steensen K."/>
            <person name="Seneca J."/>
            <person name="Bartlau N."/>
            <person name="Yu A.X."/>
            <person name="Polz M.F."/>
        </authorList>
    </citation>
    <scope>NUCLEOTIDE SEQUENCE [LARGE SCALE GENOMIC DNA]</scope>
    <source>
        <strain evidence="8 9">1F9</strain>
    </source>
</reference>
<dbReference type="Pfam" id="PF01547">
    <property type="entry name" value="SBP_bac_1"/>
    <property type="match status" value="1"/>
</dbReference>
<comment type="caution">
    <text evidence="8">The sequence shown here is derived from an EMBL/GenBank/DDBJ whole genome shotgun (WGS) entry which is preliminary data.</text>
</comment>
<dbReference type="RefSeq" id="WP_012604805.1">
    <property type="nucleotide sequence ID" value="NC_011753.2"/>
</dbReference>
<dbReference type="PANTHER" id="PTHR43649">
    <property type="entry name" value="ARABINOSE-BINDING PROTEIN-RELATED"/>
    <property type="match status" value="1"/>
</dbReference>
<evidence type="ECO:0000313" key="9">
    <source>
        <dbReference type="Proteomes" id="UP001569175"/>
    </source>
</evidence>
<accession>A0ABV4KUM9</accession>
<comment type="function">
    <text evidence="5">Part of a binding-protein-dependent transport system for a sugar.</text>
</comment>
<keyword evidence="9" id="KW-1185">Reference proteome</keyword>
<gene>
    <name evidence="8" type="ORF">ACED57_23825</name>
</gene>
<dbReference type="SUPFAM" id="SSF53850">
    <property type="entry name" value="Periplasmic binding protein-like II"/>
    <property type="match status" value="1"/>
</dbReference>
<dbReference type="EMBL" id="JBGOOL010000137">
    <property type="protein sequence ID" value="MEZ8056125.1"/>
    <property type="molecule type" value="Genomic_DNA"/>
</dbReference>
<dbReference type="Gene3D" id="3.40.190.10">
    <property type="entry name" value="Periplasmic binding protein-like II"/>
    <property type="match status" value="2"/>
</dbReference>
<name>A0ABV4KUM9_9VIBR</name>
<evidence type="ECO:0000256" key="3">
    <source>
        <dbReference type="ARBA" id="ARBA00022448"/>
    </source>
</evidence>
<evidence type="ECO:0000256" key="7">
    <source>
        <dbReference type="SAM" id="SignalP"/>
    </source>
</evidence>
<comment type="subcellular location">
    <subcellularLocation>
        <location evidence="1">Periplasm</location>
    </subcellularLocation>
</comment>
<proteinExistence type="inferred from homology"/>
<dbReference type="PANTHER" id="PTHR43649:SF28">
    <property type="entry name" value="BINDING PROTEIN COMPONENT OF ABC SUGAR TRANSPORTER-RELATED"/>
    <property type="match status" value="1"/>
</dbReference>
<evidence type="ECO:0000256" key="4">
    <source>
        <dbReference type="ARBA" id="ARBA00022729"/>
    </source>
</evidence>
<evidence type="ECO:0000256" key="6">
    <source>
        <dbReference type="ARBA" id="ARBA00049753"/>
    </source>
</evidence>
<evidence type="ECO:0000256" key="2">
    <source>
        <dbReference type="ARBA" id="ARBA00008520"/>
    </source>
</evidence>
<comment type="similarity">
    <text evidence="2">Belongs to the bacterial solute-binding protein 1 family.</text>
</comment>
<evidence type="ECO:0000256" key="1">
    <source>
        <dbReference type="ARBA" id="ARBA00004418"/>
    </source>
</evidence>
<evidence type="ECO:0000313" key="8">
    <source>
        <dbReference type="EMBL" id="MEZ8056125.1"/>
    </source>
</evidence>
<dbReference type="InterPro" id="IPR006059">
    <property type="entry name" value="SBP"/>
</dbReference>
<feature type="signal peptide" evidence="7">
    <location>
        <begin position="1"/>
        <end position="18"/>
    </location>
</feature>
<evidence type="ECO:0000256" key="5">
    <source>
        <dbReference type="ARBA" id="ARBA00049629"/>
    </source>
</evidence>
<protein>
    <recommendedName>
        <fullName evidence="6">Probable sugar-binding periplasmic protein</fullName>
    </recommendedName>
</protein>
<dbReference type="InterPro" id="IPR050490">
    <property type="entry name" value="Bact_solute-bd_prot1"/>
</dbReference>
<dbReference type="Proteomes" id="UP001569175">
    <property type="component" value="Unassembled WGS sequence"/>
</dbReference>
<feature type="chain" id="PRO_5047262489" description="Probable sugar-binding periplasmic protein" evidence="7">
    <location>
        <begin position="19"/>
        <end position="414"/>
    </location>
</feature>
<sequence length="414" mass="45934">MKKWLLLSLLLSTNPAFSSPSVEMLHWWTAAGEEKAWSVIEKQFESLPYTLKSEPISGGGGAPAKAILQARAIAGYSPDIALMEGPAIQSWAALGFLNDVNEVAESQRWDQSLYPDIKAIHQYDGNFVAIPLNIHRLNWMWINKKVLNQHQLSSPQTWDSLLLALTTLKSKGVNPLALGEDSWQIVQVFENIAFGVGGANYYRQAFVDLDPDALNSDKTLEALKRFRSLANIVGSDLPSISWDQGTKSLLEGEFAFQFTGDWALGEMFISAEGEIPDYIECRAFPSTEKGFIYNVDSLAFFTKVTGEDHNMVSVMTSLSSPQFLLDFSKKKGSIPAQANIPVNELSRCQQQSYQDYIHASSEGTAMPSLTDSMAVNPVLQNAVSNELYRYFMDSSISAETLIGHLHAINNEVFR</sequence>
<keyword evidence="3" id="KW-0813">Transport</keyword>